<gene>
    <name evidence="2" type="ORF">MNBD_BACTEROID03-819</name>
</gene>
<sequence length="158" mass="17635">MKMRLHFVGLLLFVCTLASCDKEVLENTSVIAAKNALEVERGLFGTVNEHRVSLGLNALQYSEVAYTYANEHNEYMISKASISHDNFSSRASKISSKTGTEFVAENVAKDYGDATEAFQGWMNSTSHKKTIEGEFSHTAVSVKTNADNNLYFTQIFFR</sequence>
<dbReference type="InterPro" id="IPR014044">
    <property type="entry name" value="CAP_dom"/>
</dbReference>
<dbReference type="EMBL" id="UOEL01000125">
    <property type="protein sequence ID" value="VAW15301.1"/>
    <property type="molecule type" value="Genomic_DNA"/>
</dbReference>
<dbReference type="Pfam" id="PF00188">
    <property type="entry name" value="CAP"/>
    <property type="match status" value="1"/>
</dbReference>
<protein>
    <recommendedName>
        <fullName evidence="1">SCP domain-containing protein</fullName>
    </recommendedName>
</protein>
<dbReference type="AlphaFoldDB" id="A0A3B0T9C8"/>
<dbReference type="CDD" id="cd05379">
    <property type="entry name" value="CAP_bacterial"/>
    <property type="match status" value="1"/>
</dbReference>
<accession>A0A3B0T9C8</accession>
<evidence type="ECO:0000259" key="1">
    <source>
        <dbReference type="Pfam" id="PF00188"/>
    </source>
</evidence>
<dbReference type="SUPFAM" id="SSF55797">
    <property type="entry name" value="PR-1-like"/>
    <property type="match status" value="1"/>
</dbReference>
<dbReference type="PANTHER" id="PTHR31157">
    <property type="entry name" value="SCP DOMAIN-CONTAINING PROTEIN"/>
    <property type="match status" value="1"/>
</dbReference>
<name>A0A3B0T9C8_9ZZZZ</name>
<proteinExistence type="predicted"/>
<feature type="domain" description="SCP" evidence="1">
    <location>
        <begin position="46"/>
        <end position="156"/>
    </location>
</feature>
<dbReference type="PROSITE" id="PS51257">
    <property type="entry name" value="PROKAR_LIPOPROTEIN"/>
    <property type="match status" value="1"/>
</dbReference>
<organism evidence="2">
    <name type="scientific">hydrothermal vent metagenome</name>
    <dbReference type="NCBI Taxonomy" id="652676"/>
    <lineage>
        <taxon>unclassified sequences</taxon>
        <taxon>metagenomes</taxon>
        <taxon>ecological metagenomes</taxon>
    </lineage>
</organism>
<evidence type="ECO:0000313" key="2">
    <source>
        <dbReference type="EMBL" id="VAW15301.1"/>
    </source>
</evidence>
<reference evidence="2" key="1">
    <citation type="submission" date="2018-06" db="EMBL/GenBank/DDBJ databases">
        <authorList>
            <person name="Zhirakovskaya E."/>
        </authorList>
    </citation>
    <scope>NUCLEOTIDE SEQUENCE</scope>
</reference>
<dbReference type="Gene3D" id="3.40.33.10">
    <property type="entry name" value="CAP"/>
    <property type="match status" value="1"/>
</dbReference>
<dbReference type="PANTHER" id="PTHR31157:SF1">
    <property type="entry name" value="SCP DOMAIN-CONTAINING PROTEIN"/>
    <property type="match status" value="1"/>
</dbReference>
<dbReference type="InterPro" id="IPR035940">
    <property type="entry name" value="CAP_sf"/>
</dbReference>